<organism evidence="1 2">
    <name type="scientific">Hypoxylon rubiginosum</name>
    <dbReference type="NCBI Taxonomy" id="110542"/>
    <lineage>
        <taxon>Eukaryota</taxon>
        <taxon>Fungi</taxon>
        <taxon>Dikarya</taxon>
        <taxon>Ascomycota</taxon>
        <taxon>Pezizomycotina</taxon>
        <taxon>Sordariomycetes</taxon>
        <taxon>Xylariomycetidae</taxon>
        <taxon>Xylariales</taxon>
        <taxon>Hypoxylaceae</taxon>
        <taxon>Hypoxylon</taxon>
    </lineage>
</organism>
<comment type="caution">
    <text evidence="1">The sequence shown here is derived from an EMBL/GenBank/DDBJ whole genome shotgun (WGS) entry which is preliminary data.</text>
</comment>
<sequence>MSTAPVIAALKEAFPADQLHLQGTEEFDKLNGSYLSALENDITPAAIFLPKTTNDVSTFLVTIKPFAVSGDVAFAIRGAGQQPLPGCANIEGGVTVDLCLLTGIDLNLNTGMVSIAAGERWGAVYEKLHDHGLAVTGSRSAKGGIGGLALSGGLSFFSTREGLICDNVMRYEVVLASGEVVECGTGINQDLWRALRGGGNNFGIVTRYHMRTFKQGPFWGGSVFYQPDNFLEQINALVQHLQGSNEETHIMISLFFAAQFRKPMALNQLYYTREVEKPFVLDTFTEIPSEMKQLNSMRMTTLKDAAAEQAAMAMDGQRCAYMNTMVKADAATLKTAEKAFHRTHELVKDVEDVVFSLTFQPHPVSLLQWCILNGGNVTGLSPTTGPLVSILVLMNWKNKSDDSKVLSAGRTLLSTVETDAAKRRQTVPYKYMNYAFDDQDPIGSYGQGNKKRLQDASRKYDPDGVFQKGFPGGFKLFA</sequence>
<protein>
    <submittedName>
        <fullName evidence="1">FAD-binding domain-containing protein</fullName>
    </submittedName>
</protein>
<reference evidence="1 2" key="1">
    <citation type="journal article" date="2022" name="New Phytol.">
        <title>Ecological generalism drives hyperdiversity of secondary metabolite gene clusters in xylarialean endophytes.</title>
        <authorList>
            <person name="Franco M.E.E."/>
            <person name="Wisecaver J.H."/>
            <person name="Arnold A.E."/>
            <person name="Ju Y.M."/>
            <person name="Slot J.C."/>
            <person name="Ahrendt S."/>
            <person name="Moore L.P."/>
            <person name="Eastman K.E."/>
            <person name="Scott K."/>
            <person name="Konkel Z."/>
            <person name="Mondo S.J."/>
            <person name="Kuo A."/>
            <person name="Hayes R.D."/>
            <person name="Haridas S."/>
            <person name="Andreopoulos B."/>
            <person name="Riley R."/>
            <person name="LaButti K."/>
            <person name="Pangilinan J."/>
            <person name="Lipzen A."/>
            <person name="Amirebrahimi M."/>
            <person name="Yan J."/>
            <person name="Adam C."/>
            <person name="Keymanesh K."/>
            <person name="Ng V."/>
            <person name="Louie K."/>
            <person name="Northen T."/>
            <person name="Drula E."/>
            <person name="Henrissat B."/>
            <person name="Hsieh H.M."/>
            <person name="Youens-Clark K."/>
            <person name="Lutzoni F."/>
            <person name="Miadlikowska J."/>
            <person name="Eastwood D.C."/>
            <person name="Hamelin R.C."/>
            <person name="Grigoriev I.V."/>
            <person name="U'Ren J.M."/>
        </authorList>
    </citation>
    <scope>NUCLEOTIDE SEQUENCE [LARGE SCALE GENOMIC DNA]</scope>
    <source>
        <strain evidence="1 2">ER1909</strain>
    </source>
</reference>
<gene>
    <name evidence="1" type="ORF">F4821DRAFT_114633</name>
</gene>
<evidence type="ECO:0000313" key="1">
    <source>
        <dbReference type="EMBL" id="KAI6093017.1"/>
    </source>
</evidence>
<name>A0ACC0DJL0_9PEZI</name>
<keyword evidence="2" id="KW-1185">Reference proteome</keyword>
<proteinExistence type="predicted"/>
<accession>A0ACC0DJL0</accession>
<dbReference type="Proteomes" id="UP001497680">
    <property type="component" value="Unassembled WGS sequence"/>
</dbReference>
<dbReference type="EMBL" id="MU394282">
    <property type="protein sequence ID" value="KAI6093017.1"/>
    <property type="molecule type" value="Genomic_DNA"/>
</dbReference>
<evidence type="ECO:0000313" key="2">
    <source>
        <dbReference type="Proteomes" id="UP001497680"/>
    </source>
</evidence>